<dbReference type="SUPFAM" id="SSF103456">
    <property type="entry name" value="Preprotein translocase SecE subunit"/>
    <property type="match status" value="1"/>
</dbReference>
<dbReference type="GO" id="GO:0012505">
    <property type="term" value="C:endomembrane system"/>
    <property type="evidence" value="ECO:0007669"/>
    <property type="project" value="UniProtKB-SubCell"/>
</dbReference>
<keyword evidence="8" id="KW-1003">Cell membrane</keyword>
<keyword evidence="10" id="KW-1185">Reference proteome</keyword>
<comment type="subunit">
    <text evidence="8">Component of the Sec protein translocase complex. Heterotrimer consisting of SecY (alpha), SecG (beta) and SecE (gamma) subunits. The heterotrimers can form oligomers, although 1 heterotrimer is thought to be able to translocate proteins. Interacts with the ribosome. May interact with SecDF, and other proteins may be involved.</text>
</comment>
<evidence type="ECO:0000256" key="5">
    <source>
        <dbReference type="ARBA" id="ARBA00023010"/>
    </source>
</evidence>
<dbReference type="GO" id="GO:0008320">
    <property type="term" value="F:protein transmembrane transporter activity"/>
    <property type="evidence" value="ECO:0007669"/>
    <property type="project" value="UniProtKB-UniRule"/>
</dbReference>
<evidence type="ECO:0000256" key="8">
    <source>
        <dbReference type="HAMAP-Rule" id="MF_00422"/>
    </source>
</evidence>
<evidence type="ECO:0000256" key="7">
    <source>
        <dbReference type="ARBA" id="ARBA00037847"/>
    </source>
</evidence>
<keyword evidence="2 8" id="KW-0812">Transmembrane</keyword>
<gene>
    <name evidence="8" type="primary">secE</name>
    <name evidence="9" type="ORF">SAMN02910315_01503</name>
</gene>
<dbReference type="GO" id="GO:0005886">
    <property type="term" value="C:plasma membrane"/>
    <property type="evidence" value="ECO:0007669"/>
    <property type="project" value="UniProtKB-SubCell"/>
</dbReference>
<dbReference type="GO" id="GO:0009306">
    <property type="term" value="P:protein secretion"/>
    <property type="evidence" value="ECO:0007669"/>
    <property type="project" value="UniProtKB-UniRule"/>
</dbReference>
<evidence type="ECO:0000256" key="4">
    <source>
        <dbReference type="ARBA" id="ARBA00022989"/>
    </source>
</evidence>
<evidence type="ECO:0000313" key="10">
    <source>
        <dbReference type="Proteomes" id="UP000323439"/>
    </source>
</evidence>
<name>A0A1G5WLZ3_9EURY</name>
<keyword evidence="3 8" id="KW-0653">Protein transport</keyword>
<keyword evidence="1 8" id="KW-0813">Transport</keyword>
<proteinExistence type="inferred from homology"/>
<evidence type="ECO:0000313" key="9">
    <source>
        <dbReference type="EMBL" id="SDA59211.1"/>
    </source>
</evidence>
<dbReference type="HAMAP" id="MF_00422">
    <property type="entry name" value="SecE"/>
    <property type="match status" value="1"/>
</dbReference>
<reference evidence="9 10" key="1">
    <citation type="submission" date="2016-10" db="EMBL/GenBank/DDBJ databases">
        <authorList>
            <person name="Varghese N."/>
            <person name="Submissions S."/>
        </authorList>
    </citation>
    <scope>NUCLEOTIDE SEQUENCE [LARGE SCALE GENOMIC DNA]</scope>
    <source>
        <strain evidence="9 10">DSM 16643</strain>
    </source>
</reference>
<dbReference type="GO" id="GO:0006605">
    <property type="term" value="P:protein targeting"/>
    <property type="evidence" value="ECO:0007669"/>
    <property type="project" value="UniProtKB-UniRule"/>
</dbReference>
<keyword evidence="4 8" id="KW-1133">Transmembrane helix</keyword>
<evidence type="ECO:0000256" key="1">
    <source>
        <dbReference type="ARBA" id="ARBA00022448"/>
    </source>
</evidence>
<comment type="similarity">
    <text evidence="8">Belongs to the SecE/SEC61-gamma family.</text>
</comment>
<sequence>MDIKERFDKFVKDSKRVLKVARKPDKAEYLDLVKITALGILVIGAVGFVIVLIGNLVGL</sequence>
<dbReference type="Pfam" id="PF00584">
    <property type="entry name" value="SecE"/>
    <property type="match status" value="1"/>
</dbReference>
<comment type="subcellular location">
    <subcellularLocation>
        <location evidence="8">Cell membrane</location>
        <topology evidence="8">Single-pass membrane protein</topology>
    </subcellularLocation>
    <subcellularLocation>
        <location evidence="7">Endomembrane system</location>
        <topology evidence="7">Single-pass membrane protein</topology>
    </subcellularLocation>
</comment>
<protein>
    <recommendedName>
        <fullName evidence="8">Protein translocase subunit SecE</fullName>
    </recommendedName>
    <alternativeName>
        <fullName evidence="8">Protein transport protein Sec61 gamma subunit homolog</fullName>
    </alternativeName>
</protein>
<dbReference type="AlphaFoldDB" id="A0A1G5WLZ3"/>
<accession>A0A1G5WLZ3</accession>
<dbReference type="InterPro" id="IPR008158">
    <property type="entry name" value="Translocase_Sec61-g"/>
</dbReference>
<evidence type="ECO:0000256" key="6">
    <source>
        <dbReference type="ARBA" id="ARBA00023136"/>
    </source>
</evidence>
<comment type="function">
    <text evidence="8">Essential subunit of the Sec protein translocation channel SecYEG. Clamps together the 2 halves of SecY. May contact the channel plug during translocation.</text>
</comment>
<evidence type="ECO:0000256" key="3">
    <source>
        <dbReference type="ARBA" id="ARBA00022927"/>
    </source>
</evidence>
<dbReference type="Proteomes" id="UP000323439">
    <property type="component" value="Unassembled WGS sequence"/>
</dbReference>
<dbReference type="OrthoDB" id="52835at2157"/>
<dbReference type="InterPro" id="IPR023391">
    <property type="entry name" value="Prot_translocase_SecE_dom_sf"/>
</dbReference>
<organism evidence="9 10">
    <name type="scientific">Methanobrevibacter millerae</name>
    <dbReference type="NCBI Taxonomy" id="230361"/>
    <lineage>
        <taxon>Archaea</taxon>
        <taxon>Methanobacteriati</taxon>
        <taxon>Methanobacteriota</taxon>
        <taxon>Methanomada group</taxon>
        <taxon>Methanobacteria</taxon>
        <taxon>Methanobacteriales</taxon>
        <taxon>Methanobacteriaceae</taxon>
        <taxon>Methanobrevibacter</taxon>
    </lineage>
</organism>
<keyword evidence="6 8" id="KW-0472">Membrane</keyword>
<keyword evidence="5 8" id="KW-0811">Translocation</keyword>
<dbReference type="EMBL" id="FMXB01000011">
    <property type="protein sequence ID" value="SDA59211.1"/>
    <property type="molecule type" value="Genomic_DNA"/>
</dbReference>
<feature type="transmembrane region" description="Helical" evidence="8">
    <location>
        <begin position="32"/>
        <end position="57"/>
    </location>
</feature>
<evidence type="ECO:0000256" key="2">
    <source>
        <dbReference type="ARBA" id="ARBA00022692"/>
    </source>
</evidence>
<dbReference type="PROSITE" id="PS01067">
    <property type="entry name" value="SECE_SEC61G"/>
    <property type="match status" value="1"/>
</dbReference>
<dbReference type="NCBIfam" id="NF006909">
    <property type="entry name" value="PRK09400.1-4"/>
    <property type="match status" value="1"/>
</dbReference>
<dbReference type="RefSeq" id="WP_149732039.1">
    <property type="nucleotide sequence ID" value="NZ_FMXB01000011.1"/>
</dbReference>
<dbReference type="GO" id="GO:0065002">
    <property type="term" value="P:intracellular protein transmembrane transport"/>
    <property type="evidence" value="ECO:0007669"/>
    <property type="project" value="UniProtKB-UniRule"/>
</dbReference>
<dbReference type="Gene3D" id="1.20.5.820">
    <property type="entry name" value="Preprotein translocase SecE subunit"/>
    <property type="match status" value="1"/>
</dbReference>
<dbReference type="NCBIfam" id="TIGR00327">
    <property type="entry name" value="secE_euk_arch"/>
    <property type="match status" value="1"/>
</dbReference>
<dbReference type="InterPro" id="IPR001901">
    <property type="entry name" value="Translocase_SecE/Sec61-g"/>
</dbReference>